<dbReference type="Proteomes" id="UP001595952">
    <property type="component" value="Unassembled WGS sequence"/>
</dbReference>
<evidence type="ECO:0000256" key="1">
    <source>
        <dbReference type="SAM" id="Phobius"/>
    </source>
</evidence>
<dbReference type="RefSeq" id="WP_380060985.1">
    <property type="nucleotide sequence ID" value="NZ_JBHSEI010000002.1"/>
</dbReference>
<dbReference type="Gene3D" id="3.30.530.20">
    <property type="match status" value="1"/>
</dbReference>
<keyword evidence="3" id="KW-1185">Reference proteome</keyword>
<organism evidence="2 3">
    <name type="scientific">Deinococcus hohokamensis</name>
    <dbReference type="NCBI Taxonomy" id="309883"/>
    <lineage>
        <taxon>Bacteria</taxon>
        <taxon>Thermotogati</taxon>
        <taxon>Deinococcota</taxon>
        <taxon>Deinococci</taxon>
        <taxon>Deinococcales</taxon>
        <taxon>Deinococcaceae</taxon>
        <taxon>Deinococcus</taxon>
    </lineage>
</organism>
<feature type="transmembrane region" description="Helical" evidence="1">
    <location>
        <begin position="118"/>
        <end position="139"/>
    </location>
</feature>
<feature type="transmembrane region" description="Helical" evidence="1">
    <location>
        <begin position="7"/>
        <end position="26"/>
    </location>
</feature>
<keyword evidence="1" id="KW-1133">Transmembrane helix</keyword>
<feature type="transmembrane region" description="Helical" evidence="1">
    <location>
        <begin position="38"/>
        <end position="61"/>
    </location>
</feature>
<keyword evidence="1" id="KW-0812">Transmembrane</keyword>
<evidence type="ECO:0000313" key="2">
    <source>
        <dbReference type="EMBL" id="MFC4637729.1"/>
    </source>
</evidence>
<dbReference type="InterPro" id="IPR023393">
    <property type="entry name" value="START-like_dom_sf"/>
</dbReference>
<dbReference type="SUPFAM" id="SSF55961">
    <property type="entry name" value="Bet v1-like"/>
    <property type="match status" value="1"/>
</dbReference>
<reference evidence="3" key="1">
    <citation type="journal article" date="2019" name="Int. J. Syst. Evol. Microbiol.">
        <title>The Global Catalogue of Microorganisms (GCM) 10K type strain sequencing project: providing services to taxonomists for standard genome sequencing and annotation.</title>
        <authorList>
            <consortium name="The Broad Institute Genomics Platform"/>
            <consortium name="The Broad Institute Genome Sequencing Center for Infectious Disease"/>
            <person name="Wu L."/>
            <person name="Ma J."/>
        </authorList>
    </citation>
    <scope>NUCLEOTIDE SEQUENCE [LARGE SCALE GENOMIC DNA]</scope>
    <source>
        <strain evidence="3">CCUG 55995</strain>
    </source>
</reference>
<evidence type="ECO:0000313" key="3">
    <source>
        <dbReference type="Proteomes" id="UP001595952"/>
    </source>
</evidence>
<gene>
    <name evidence="2" type="ORF">ACFO0D_05170</name>
</gene>
<keyword evidence="1" id="KW-0472">Membrane</keyword>
<feature type="transmembrane region" description="Helical" evidence="1">
    <location>
        <begin position="89"/>
        <end position="112"/>
    </location>
</feature>
<name>A0ABV9I8E5_9DEIO</name>
<accession>A0ABV9I8E5</accession>
<proteinExistence type="predicted"/>
<sequence>MTPRTLGALIGGGAGVVYGLVVYVWLHRMGGGDAGPGVMVAAYLFLVPFVLGMISVALIFLRSPSPAPSGPVPLNALGDPPLQARPPGLGTAIGVAALSTTVFLITALVLGFEGVLCAFIAAPVMYVMAAIGASLAFLIRHWTRRGRAGALLFSASLPALLGPLEQGRDPVTIYRTVSNDVLIHASPEAVWTEIRSVAWIDDREIRSGWAHTVGLPRPREALLRGTGVGSVRTATFDGGLSFTETVTDWEEGRFLSFRIQASDPGHLDPHVRVGGRFFDVVSGTYRLEKLAPDLTLLHLSSTQRVSTPFNGYTAWFTQAIMRDLQRTILGVVQARAERQGDAQ</sequence>
<protein>
    <submittedName>
        <fullName evidence="2">SRPBCC family protein</fullName>
    </submittedName>
</protein>
<comment type="caution">
    <text evidence="2">The sequence shown here is derived from an EMBL/GenBank/DDBJ whole genome shotgun (WGS) entry which is preliminary data.</text>
</comment>
<dbReference type="EMBL" id="JBHSEI010000002">
    <property type="protein sequence ID" value="MFC4637729.1"/>
    <property type="molecule type" value="Genomic_DNA"/>
</dbReference>